<dbReference type="Proteomes" id="UP000077266">
    <property type="component" value="Unassembled WGS sequence"/>
</dbReference>
<dbReference type="EMBL" id="KV426111">
    <property type="protein sequence ID" value="KZV87926.1"/>
    <property type="molecule type" value="Genomic_DNA"/>
</dbReference>
<dbReference type="SUPFAM" id="SSF50630">
    <property type="entry name" value="Acid proteases"/>
    <property type="match status" value="1"/>
</dbReference>
<dbReference type="AlphaFoldDB" id="A0A165EXL4"/>
<dbReference type="Pfam" id="PF13650">
    <property type="entry name" value="Asp_protease_2"/>
    <property type="match status" value="1"/>
</dbReference>
<feature type="compositionally biased region" description="Low complexity" evidence="1">
    <location>
        <begin position="1"/>
        <end position="19"/>
    </location>
</feature>
<dbReference type="InterPro" id="IPR021109">
    <property type="entry name" value="Peptidase_aspartic_dom_sf"/>
</dbReference>
<accession>A0A165EXL4</accession>
<reference evidence="2 3" key="1">
    <citation type="journal article" date="2016" name="Mol. Biol. Evol.">
        <title>Comparative Genomics of Early-Diverging Mushroom-Forming Fungi Provides Insights into the Origins of Lignocellulose Decay Capabilities.</title>
        <authorList>
            <person name="Nagy L.G."/>
            <person name="Riley R."/>
            <person name="Tritt A."/>
            <person name="Adam C."/>
            <person name="Daum C."/>
            <person name="Floudas D."/>
            <person name="Sun H."/>
            <person name="Yadav J.S."/>
            <person name="Pangilinan J."/>
            <person name="Larsson K.H."/>
            <person name="Matsuura K."/>
            <person name="Barry K."/>
            <person name="Labutti K."/>
            <person name="Kuo R."/>
            <person name="Ohm R.A."/>
            <person name="Bhattacharya S.S."/>
            <person name="Shirouzu T."/>
            <person name="Yoshinaga Y."/>
            <person name="Martin F.M."/>
            <person name="Grigoriev I.V."/>
            <person name="Hibbett D.S."/>
        </authorList>
    </citation>
    <scope>NUCLEOTIDE SEQUENCE [LARGE SCALE GENOMIC DNA]</scope>
    <source>
        <strain evidence="2 3">HHB12029</strain>
    </source>
</reference>
<dbReference type="STRING" id="1314781.A0A165EXL4"/>
<name>A0A165EXL4_EXIGL</name>
<protein>
    <recommendedName>
        <fullName evidence="4">Aspartic peptidase DDI1-type domain-containing protein</fullName>
    </recommendedName>
</protein>
<dbReference type="Gene3D" id="2.40.70.10">
    <property type="entry name" value="Acid Proteases"/>
    <property type="match status" value="1"/>
</dbReference>
<dbReference type="InParanoid" id="A0A165EXL4"/>
<keyword evidence="3" id="KW-1185">Reference proteome</keyword>
<evidence type="ECO:0000313" key="2">
    <source>
        <dbReference type="EMBL" id="KZV87926.1"/>
    </source>
</evidence>
<proteinExistence type="predicted"/>
<evidence type="ECO:0008006" key="4">
    <source>
        <dbReference type="Google" id="ProtNLM"/>
    </source>
</evidence>
<evidence type="ECO:0000256" key="1">
    <source>
        <dbReference type="SAM" id="MobiDB-lite"/>
    </source>
</evidence>
<evidence type="ECO:0000313" key="3">
    <source>
        <dbReference type="Proteomes" id="UP000077266"/>
    </source>
</evidence>
<dbReference type="OrthoDB" id="1750432at2759"/>
<sequence>MAGPTRTSTTSPSPSTSRTAPKAPRRVQGHATRGAARLRQEDRALPMPVYVEVRINGHTCVGFIDSGSMIDMMSTTLADQLKLKLRAKSTPMSLQLAVTGSHSKINVECETDFEYQEIRERRTWDVANLDLYDIVLGTPFLWQHSVLIGMNPTRVFIGSVISKPLQGDSMVIVRSAAASVTLQSVETLRQRIFEEASDLFKEAAKTPLPPMRAINHEIPLKDETKTYPYRPSRCPEALRPLWIQKKLDYLNTGRWRYAAGGGSCCPLMIIPKPKS</sequence>
<organism evidence="2 3">
    <name type="scientific">Exidia glandulosa HHB12029</name>
    <dbReference type="NCBI Taxonomy" id="1314781"/>
    <lineage>
        <taxon>Eukaryota</taxon>
        <taxon>Fungi</taxon>
        <taxon>Dikarya</taxon>
        <taxon>Basidiomycota</taxon>
        <taxon>Agaricomycotina</taxon>
        <taxon>Agaricomycetes</taxon>
        <taxon>Auriculariales</taxon>
        <taxon>Exidiaceae</taxon>
        <taxon>Exidia</taxon>
    </lineage>
</organism>
<feature type="region of interest" description="Disordered" evidence="1">
    <location>
        <begin position="1"/>
        <end position="35"/>
    </location>
</feature>
<feature type="non-terminal residue" evidence="2">
    <location>
        <position position="275"/>
    </location>
</feature>
<dbReference type="CDD" id="cd00303">
    <property type="entry name" value="retropepsin_like"/>
    <property type="match status" value="1"/>
</dbReference>
<gene>
    <name evidence="2" type="ORF">EXIGLDRAFT_620036</name>
</gene>